<feature type="repeat" description="TPR" evidence="3">
    <location>
        <begin position="170"/>
        <end position="203"/>
    </location>
</feature>
<dbReference type="SMART" id="SM00028">
    <property type="entry name" value="TPR"/>
    <property type="match status" value="2"/>
</dbReference>
<dbReference type="PROSITE" id="PS50293">
    <property type="entry name" value="TPR_REGION"/>
    <property type="match status" value="1"/>
</dbReference>
<dbReference type="AlphaFoldDB" id="A0A517MY23"/>
<accession>A0A517MY23</accession>
<keyword evidence="1" id="KW-0677">Repeat</keyword>
<evidence type="ECO:0000256" key="2">
    <source>
        <dbReference type="ARBA" id="ARBA00022803"/>
    </source>
</evidence>
<feature type="repeat" description="TPR" evidence="3">
    <location>
        <begin position="136"/>
        <end position="169"/>
    </location>
</feature>
<dbReference type="PANTHER" id="PTHR45831">
    <property type="entry name" value="LD24721P"/>
    <property type="match status" value="1"/>
</dbReference>
<evidence type="ECO:0000313" key="4">
    <source>
        <dbReference type="EMBL" id="QDS99773.1"/>
    </source>
</evidence>
<dbReference type="PANTHER" id="PTHR45831:SF2">
    <property type="entry name" value="LD24721P"/>
    <property type="match status" value="1"/>
</dbReference>
<sequence length="223" mass="25443">MEDDYHPGPLLVEWYEQYLVDQDVTAFVRLTSRRYFVGTLQRIALEGHRSSRRAAILALGRLADYTANNIVGCALADSDRGVRTLAEQAICRLWMRVGTAADQRMLVAIEEQLDDREYDRAATLAAKLIQQTPWIAQAWYQRGAAYYQLGQYEAAVRDCNQALEINAYHFQAASIMGHAYLSQGSLLSALESFRRTLRLNPSMEEVRAQVIRLQRTLKQDKPE</sequence>
<dbReference type="InterPro" id="IPR016024">
    <property type="entry name" value="ARM-type_fold"/>
</dbReference>
<keyword evidence="2 3" id="KW-0802">TPR repeat</keyword>
<dbReference type="SUPFAM" id="SSF48452">
    <property type="entry name" value="TPR-like"/>
    <property type="match status" value="1"/>
</dbReference>
<organism evidence="4 5">
    <name type="scientific">Adhaeretor mobilis</name>
    <dbReference type="NCBI Taxonomy" id="1930276"/>
    <lineage>
        <taxon>Bacteria</taxon>
        <taxon>Pseudomonadati</taxon>
        <taxon>Planctomycetota</taxon>
        <taxon>Planctomycetia</taxon>
        <taxon>Pirellulales</taxon>
        <taxon>Lacipirellulaceae</taxon>
        <taxon>Adhaeretor</taxon>
    </lineage>
</organism>
<name>A0A517MY23_9BACT</name>
<dbReference type="InterPro" id="IPR047150">
    <property type="entry name" value="SGT"/>
</dbReference>
<dbReference type="GO" id="GO:0016020">
    <property type="term" value="C:membrane"/>
    <property type="evidence" value="ECO:0007669"/>
    <property type="project" value="TreeGrafter"/>
</dbReference>
<evidence type="ECO:0000256" key="1">
    <source>
        <dbReference type="ARBA" id="ARBA00022737"/>
    </source>
</evidence>
<dbReference type="InterPro" id="IPR011990">
    <property type="entry name" value="TPR-like_helical_dom_sf"/>
</dbReference>
<dbReference type="PROSITE" id="PS50005">
    <property type="entry name" value="TPR"/>
    <property type="match status" value="2"/>
</dbReference>
<protein>
    <submittedName>
        <fullName evidence="4">Lipoprotein NlpI</fullName>
    </submittedName>
</protein>
<dbReference type="GO" id="GO:0060090">
    <property type="term" value="F:molecular adaptor activity"/>
    <property type="evidence" value="ECO:0007669"/>
    <property type="project" value="TreeGrafter"/>
</dbReference>
<dbReference type="GO" id="GO:0072380">
    <property type="term" value="C:TRC complex"/>
    <property type="evidence" value="ECO:0007669"/>
    <property type="project" value="TreeGrafter"/>
</dbReference>
<reference evidence="4 5" key="1">
    <citation type="submission" date="2019-02" db="EMBL/GenBank/DDBJ databases">
        <title>Deep-cultivation of Planctomycetes and their phenomic and genomic characterization uncovers novel biology.</title>
        <authorList>
            <person name="Wiegand S."/>
            <person name="Jogler M."/>
            <person name="Boedeker C."/>
            <person name="Pinto D."/>
            <person name="Vollmers J."/>
            <person name="Rivas-Marin E."/>
            <person name="Kohn T."/>
            <person name="Peeters S.H."/>
            <person name="Heuer A."/>
            <person name="Rast P."/>
            <person name="Oberbeckmann S."/>
            <person name="Bunk B."/>
            <person name="Jeske O."/>
            <person name="Meyerdierks A."/>
            <person name="Storesund J.E."/>
            <person name="Kallscheuer N."/>
            <person name="Luecker S."/>
            <person name="Lage O.M."/>
            <person name="Pohl T."/>
            <person name="Merkel B.J."/>
            <person name="Hornburger P."/>
            <person name="Mueller R.-W."/>
            <person name="Bruemmer F."/>
            <person name="Labrenz M."/>
            <person name="Spormann A.M."/>
            <person name="Op den Camp H."/>
            <person name="Overmann J."/>
            <person name="Amann R."/>
            <person name="Jetten M.S.M."/>
            <person name="Mascher T."/>
            <person name="Medema M.H."/>
            <person name="Devos D.P."/>
            <person name="Kaster A.-K."/>
            <person name="Ovreas L."/>
            <person name="Rohde M."/>
            <person name="Galperin M.Y."/>
            <person name="Jogler C."/>
        </authorList>
    </citation>
    <scope>NUCLEOTIDE SEQUENCE [LARGE SCALE GENOMIC DNA]</scope>
    <source>
        <strain evidence="4 5">HG15A2</strain>
    </source>
</reference>
<dbReference type="Pfam" id="PF00515">
    <property type="entry name" value="TPR_1"/>
    <property type="match status" value="1"/>
</dbReference>
<keyword evidence="5" id="KW-1185">Reference proteome</keyword>
<gene>
    <name evidence="4" type="ORF">HG15A2_31040</name>
</gene>
<dbReference type="GO" id="GO:0006620">
    <property type="term" value="P:post-translational protein targeting to endoplasmic reticulum membrane"/>
    <property type="evidence" value="ECO:0007669"/>
    <property type="project" value="TreeGrafter"/>
</dbReference>
<evidence type="ECO:0000313" key="5">
    <source>
        <dbReference type="Proteomes" id="UP000319852"/>
    </source>
</evidence>
<dbReference type="SUPFAM" id="SSF48371">
    <property type="entry name" value="ARM repeat"/>
    <property type="match status" value="1"/>
</dbReference>
<proteinExistence type="predicted"/>
<keyword evidence="4" id="KW-0449">Lipoprotein</keyword>
<dbReference type="EMBL" id="CP036263">
    <property type="protein sequence ID" value="QDS99773.1"/>
    <property type="molecule type" value="Genomic_DNA"/>
</dbReference>
<dbReference type="Gene3D" id="1.25.40.10">
    <property type="entry name" value="Tetratricopeptide repeat domain"/>
    <property type="match status" value="1"/>
</dbReference>
<evidence type="ECO:0000256" key="3">
    <source>
        <dbReference type="PROSITE-ProRule" id="PRU00339"/>
    </source>
</evidence>
<dbReference type="InterPro" id="IPR019734">
    <property type="entry name" value="TPR_rpt"/>
</dbReference>
<dbReference type="Proteomes" id="UP000319852">
    <property type="component" value="Chromosome"/>
</dbReference>
<dbReference type="KEGG" id="amob:HG15A2_31040"/>